<comment type="caution">
    <text evidence="1">The sequence shown here is derived from an EMBL/GenBank/DDBJ whole genome shotgun (WGS) entry which is preliminary data.</text>
</comment>
<dbReference type="EMBL" id="CM043016">
    <property type="protein sequence ID" value="KAI4469117.1"/>
    <property type="molecule type" value="Genomic_DNA"/>
</dbReference>
<reference evidence="1" key="1">
    <citation type="submission" date="2022-04" db="EMBL/GenBank/DDBJ databases">
        <title>Chromosome-scale genome assembly of Holotrichia oblita Faldermann.</title>
        <authorList>
            <person name="Rongchong L."/>
        </authorList>
    </citation>
    <scope>NUCLEOTIDE SEQUENCE</scope>
    <source>
        <strain evidence="1">81SQS9</strain>
    </source>
</reference>
<gene>
    <name evidence="1" type="ORF">MML48_2g00000677</name>
</gene>
<protein>
    <submittedName>
        <fullName evidence="1">Uncharacterized protein</fullName>
    </submittedName>
</protein>
<sequence>MLRIVRLHGPSRRPQRVYNKRVRSAAEDGAQAVPRQGAYTAAQGQVPVAVPRAARLLRGAVSREGPQPDGAGGARATQVLAEDVQPEGGHVPRRDRGGARRHRTVAVHPHTGAALSTDSEVRLESTFSNRIIYLTRLCAVTVAGRRESAILLEQRVHNVVNGREQSRHNANYVPCAVPYIEGALESNDSSVGLQRAQDVYGDELETVR</sequence>
<evidence type="ECO:0000313" key="1">
    <source>
        <dbReference type="EMBL" id="KAI4469117.1"/>
    </source>
</evidence>
<accession>A0ACB9TQE8</accession>
<keyword evidence="2" id="KW-1185">Reference proteome</keyword>
<dbReference type="Proteomes" id="UP001056778">
    <property type="component" value="Chromosome 2"/>
</dbReference>
<organism evidence="1 2">
    <name type="scientific">Holotrichia oblita</name>
    <name type="common">Chafer beetle</name>
    <dbReference type="NCBI Taxonomy" id="644536"/>
    <lineage>
        <taxon>Eukaryota</taxon>
        <taxon>Metazoa</taxon>
        <taxon>Ecdysozoa</taxon>
        <taxon>Arthropoda</taxon>
        <taxon>Hexapoda</taxon>
        <taxon>Insecta</taxon>
        <taxon>Pterygota</taxon>
        <taxon>Neoptera</taxon>
        <taxon>Endopterygota</taxon>
        <taxon>Coleoptera</taxon>
        <taxon>Polyphaga</taxon>
        <taxon>Scarabaeiformia</taxon>
        <taxon>Scarabaeidae</taxon>
        <taxon>Melolonthinae</taxon>
        <taxon>Holotrichia</taxon>
    </lineage>
</organism>
<evidence type="ECO:0000313" key="2">
    <source>
        <dbReference type="Proteomes" id="UP001056778"/>
    </source>
</evidence>
<name>A0ACB9TQE8_HOLOL</name>
<proteinExistence type="predicted"/>